<feature type="compositionally biased region" description="Basic residues" evidence="3">
    <location>
        <begin position="551"/>
        <end position="561"/>
    </location>
</feature>
<evidence type="ECO:0000313" key="5">
    <source>
        <dbReference type="Proteomes" id="UP000265180"/>
    </source>
</evidence>
<feature type="compositionally biased region" description="Basic and acidic residues" evidence="3">
    <location>
        <begin position="238"/>
        <end position="252"/>
    </location>
</feature>
<dbReference type="AlphaFoldDB" id="A0A3P9KFL6"/>
<feature type="coiled-coil region" evidence="2">
    <location>
        <begin position="501"/>
        <end position="528"/>
    </location>
</feature>
<dbReference type="PANTHER" id="PTHR28638">
    <property type="entry name" value="CELL CYCLE PROGRESSION PROTEIN 1"/>
    <property type="match status" value="1"/>
</dbReference>
<dbReference type="Proteomes" id="UP000265180">
    <property type="component" value="Chromosome 3"/>
</dbReference>
<dbReference type="PANTHER" id="PTHR28638:SF2">
    <property type="entry name" value="CELL CYCLE PROGRESSION PROTEIN 1"/>
    <property type="match status" value="1"/>
</dbReference>
<proteinExistence type="predicted"/>
<evidence type="ECO:0000256" key="3">
    <source>
        <dbReference type="SAM" id="MobiDB-lite"/>
    </source>
</evidence>
<dbReference type="Ensembl" id="ENSORLT00020003486.1">
    <property type="protein sequence ID" value="ENSORLP00020007114.1"/>
    <property type="gene ID" value="ENSORLG00020007977.1"/>
</dbReference>
<name>A0A3P9KFL6_ORYLA</name>
<reference evidence="4" key="4">
    <citation type="submission" date="2025-09" db="UniProtKB">
        <authorList>
            <consortium name="Ensembl"/>
        </authorList>
    </citation>
    <scope>IDENTIFICATION</scope>
    <source>
        <strain evidence="4">HNI</strain>
    </source>
</reference>
<reference key="1">
    <citation type="journal article" date="2007" name="Nature">
        <title>The medaka draft genome and insights into vertebrate genome evolution.</title>
        <authorList>
            <person name="Kasahara M."/>
            <person name="Naruse K."/>
            <person name="Sasaki S."/>
            <person name="Nakatani Y."/>
            <person name="Qu W."/>
            <person name="Ahsan B."/>
            <person name="Yamada T."/>
            <person name="Nagayasu Y."/>
            <person name="Doi K."/>
            <person name="Kasai Y."/>
            <person name="Jindo T."/>
            <person name="Kobayashi D."/>
            <person name="Shimada A."/>
            <person name="Toyoda A."/>
            <person name="Kuroki Y."/>
            <person name="Fujiyama A."/>
            <person name="Sasaki T."/>
            <person name="Shimizu A."/>
            <person name="Asakawa S."/>
            <person name="Shimizu N."/>
            <person name="Hashimoto S."/>
            <person name="Yang J."/>
            <person name="Lee Y."/>
            <person name="Matsushima K."/>
            <person name="Sugano S."/>
            <person name="Sakaizumi M."/>
            <person name="Narita T."/>
            <person name="Ohishi K."/>
            <person name="Haga S."/>
            <person name="Ohta F."/>
            <person name="Nomoto H."/>
            <person name="Nogata K."/>
            <person name="Morishita T."/>
            <person name="Endo T."/>
            <person name="Shin-I T."/>
            <person name="Takeda H."/>
            <person name="Morishita S."/>
            <person name="Kohara Y."/>
        </authorList>
    </citation>
    <scope>NUCLEOTIDE SEQUENCE [LARGE SCALE GENOMIC DNA]</scope>
    <source>
        <strain>Hd-rR</strain>
    </source>
</reference>
<feature type="region of interest" description="Disordered" evidence="3">
    <location>
        <begin position="1"/>
        <end position="111"/>
    </location>
</feature>
<evidence type="ECO:0000313" key="4">
    <source>
        <dbReference type="Ensembl" id="ENSORLP00020007114.1"/>
    </source>
</evidence>
<evidence type="ECO:0000256" key="2">
    <source>
        <dbReference type="SAM" id="Coils"/>
    </source>
</evidence>
<reference evidence="4 5" key="2">
    <citation type="submission" date="2017-04" db="EMBL/GenBank/DDBJ databases">
        <title>CpG methylation of centromeres and impact of large insertions on vertebrate speciation.</title>
        <authorList>
            <person name="Ichikawa K."/>
            <person name="Yoshimura J."/>
            <person name="Morishita S."/>
        </authorList>
    </citation>
    <scope>NUCLEOTIDE SEQUENCE</scope>
    <source>
        <strain evidence="4 5">HNI</strain>
    </source>
</reference>
<evidence type="ECO:0000256" key="1">
    <source>
        <dbReference type="ARBA" id="ARBA00023054"/>
    </source>
</evidence>
<feature type="region of interest" description="Disordered" evidence="3">
    <location>
        <begin position="180"/>
        <end position="272"/>
    </location>
</feature>
<feature type="compositionally biased region" description="Basic residues" evidence="3">
    <location>
        <begin position="812"/>
        <end position="835"/>
    </location>
</feature>
<feature type="region of interest" description="Disordered" evidence="3">
    <location>
        <begin position="796"/>
        <end position="859"/>
    </location>
</feature>
<feature type="compositionally biased region" description="Basic and acidic residues" evidence="3">
    <location>
        <begin position="839"/>
        <end position="848"/>
    </location>
</feature>
<organism evidence="4 5">
    <name type="scientific">Oryzias latipes</name>
    <name type="common">Japanese rice fish</name>
    <name type="synonym">Japanese killifish</name>
    <dbReference type="NCBI Taxonomy" id="8090"/>
    <lineage>
        <taxon>Eukaryota</taxon>
        <taxon>Metazoa</taxon>
        <taxon>Chordata</taxon>
        <taxon>Craniata</taxon>
        <taxon>Vertebrata</taxon>
        <taxon>Euteleostomi</taxon>
        <taxon>Actinopterygii</taxon>
        <taxon>Neopterygii</taxon>
        <taxon>Teleostei</taxon>
        <taxon>Neoteleostei</taxon>
        <taxon>Acanthomorphata</taxon>
        <taxon>Ovalentaria</taxon>
        <taxon>Atherinomorphae</taxon>
        <taxon>Beloniformes</taxon>
        <taxon>Adrianichthyidae</taxon>
        <taxon>Oryziinae</taxon>
        <taxon>Oryzias</taxon>
    </lineage>
</organism>
<feature type="compositionally biased region" description="Basic and acidic residues" evidence="3">
    <location>
        <begin position="797"/>
        <end position="811"/>
    </location>
</feature>
<feature type="coiled-coil region" evidence="2">
    <location>
        <begin position="434"/>
        <end position="468"/>
    </location>
</feature>
<feature type="coiled-coil region" evidence="2">
    <location>
        <begin position="361"/>
        <end position="409"/>
    </location>
</feature>
<feature type="region of interest" description="Disordered" evidence="3">
    <location>
        <begin position="542"/>
        <end position="563"/>
    </location>
</feature>
<sequence length="859" mass="98032">MSETSSDAESSCGWSIISNEGSDIETLGPEATAEFGAELLERPSLEEPEQLDSHTSAPAFEETAQSLDDTLEEQAGDKSLYSLDTKAPENDVEGDSAGKEPVLSSSDLSDIVTLGDVKEDEHTEEEAAAPTELYLGTSCSSHYAFTSAAAETDVLFSQWKFPQSLMNLSFRLRSRFSGGRSPTVFPAQHPTVTNSSSSEDEAERSSGALIRRRRVRKNTAGVTDPEEEEQEAVVLESRSAEEKVKTPEGEEREREEEQQEAEPTAAAVNGPGQSWDGSILNKCILLALIIAISMGFGHFHGTSQIQERQKHMDKSLVNELDSVRDLIQQHARDQGFPNQMIGSEHNGLDAKQIMLLLTEVIEKVKKQNQELVSKQADAQAKNDELELLLQQAVEDNQQLKILLQDGERSLFILQEEMGNLRSKVRDLEAVGAAADTLLLENQSLKEQLEDEKQLLVDVQIQNGDMEAEAQMLRLKFDKESRLTAELRRELNHLRGLIPEAGKEAGAEIEELQSHLVELEKKLGFEQQRSDLFERLYVETKEERSKGDRESKQRKKKQGMARKVKETFDAVKNSTKEFVHHHKEQIKKAKEAVRENLRKFSDSVKSTFRHFKDSASTFLNKARGFYKKNEEKSSEESWEHRSHSYPHRAKSDFFQNTRKSTWKAHEDQTSSSHQARMKGCSGVFDCAYQESMSLFNKATEPIRADEFQQLLRSYLQQEVDHFHHWKELDAFLGNFFHNGLFIHDQMLFTDFVTEVEDYLTDMQEHYSLDGDVFGDLDDFIYRHFFRETYAKRFSARGPFERPSADTKEELRARRQQRKQHKARHRQQQGRKCRRAGQRSTDPHLTDVKIELGPMPFDPKY</sequence>
<feature type="compositionally biased region" description="Polar residues" evidence="3">
    <location>
        <begin position="1"/>
        <end position="21"/>
    </location>
</feature>
<dbReference type="InterPro" id="IPR051990">
    <property type="entry name" value="CCPG1/PBIP1"/>
</dbReference>
<keyword evidence="1 2" id="KW-0175">Coiled coil</keyword>
<accession>A0A3P9KFL6</accession>
<evidence type="ECO:0008006" key="6">
    <source>
        <dbReference type="Google" id="ProtNLM"/>
    </source>
</evidence>
<reference evidence="4" key="3">
    <citation type="submission" date="2025-08" db="UniProtKB">
        <authorList>
            <consortium name="Ensembl"/>
        </authorList>
    </citation>
    <scope>IDENTIFICATION</scope>
    <source>
        <strain evidence="4">HNI</strain>
    </source>
</reference>
<protein>
    <recommendedName>
        <fullName evidence="6">Cell cycle progression 1</fullName>
    </recommendedName>
</protein>